<accession>A0ACD1A6V2</accession>
<protein>
    <submittedName>
        <fullName evidence="1">TetR/AcrR family transcriptional regulator</fullName>
    </submittedName>
</protein>
<proteinExistence type="predicted"/>
<reference evidence="1" key="1">
    <citation type="submission" date="2019-08" db="EMBL/GenBank/DDBJ databases">
        <title>Genome sequence of Clostridiales bacterium MT110.</title>
        <authorList>
            <person name="Cao J."/>
        </authorList>
    </citation>
    <scope>NUCLEOTIDE SEQUENCE</scope>
    <source>
        <strain evidence="1">MT110</strain>
    </source>
</reference>
<evidence type="ECO:0000313" key="2">
    <source>
        <dbReference type="Proteomes" id="UP000594014"/>
    </source>
</evidence>
<name>A0ACD1A6V2_9FIRM</name>
<keyword evidence="2" id="KW-1185">Reference proteome</keyword>
<evidence type="ECO:0000313" key="1">
    <source>
        <dbReference type="EMBL" id="QOX62108.1"/>
    </source>
</evidence>
<organism evidence="1 2">
    <name type="scientific">Anoxybacterium hadale</name>
    <dbReference type="NCBI Taxonomy" id="3408580"/>
    <lineage>
        <taxon>Bacteria</taxon>
        <taxon>Bacillati</taxon>
        <taxon>Bacillota</taxon>
        <taxon>Clostridia</taxon>
        <taxon>Peptostreptococcales</taxon>
        <taxon>Anaerovoracaceae</taxon>
        <taxon>Anoxybacterium</taxon>
    </lineage>
</organism>
<sequence>MAEKGDKTKQFIVTTSASIFSQKGFTAVTMKDICEACSLSRGGLYRHFGSTKEIFIEVLERDENDAEESLDQAIALGLSPKRLLEGFFQLQRDDIAYNRNRIEMAIYEFSIVCPDQKDFLNERFQAAVRSFSKLIEYGQQKEECHEGDPRVMAEHIVIFLEGLKMSSKIIAQSDDLLEEQFQLLIEKVIR</sequence>
<gene>
    <name evidence="1" type="ORF">FRZ06_01460</name>
</gene>
<dbReference type="Proteomes" id="UP000594014">
    <property type="component" value="Chromosome"/>
</dbReference>
<dbReference type="EMBL" id="CP042469">
    <property type="protein sequence ID" value="QOX62108.1"/>
    <property type="molecule type" value="Genomic_DNA"/>
</dbReference>